<protein>
    <submittedName>
        <fullName evidence="2">Uncharacterized protein</fullName>
    </submittedName>
</protein>
<gene>
    <name evidence="2" type="ORF">CD33_13500</name>
</gene>
<accession>A0A0A3HQZ7</accession>
<evidence type="ECO:0000256" key="1">
    <source>
        <dbReference type="SAM" id="MobiDB-lite"/>
    </source>
</evidence>
<dbReference type="AlphaFoldDB" id="A0A0A3HQZ7"/>
<name>A0A0A3HQZ7_9BACL</name>
<comment type="caution">
    <text evidence="2">The sequence shown here is derived from an EMBL/GenBank/DDBJ whole genome shotgun (WGS) entry which is preliminary data.</text>
</comment>
<evidence type="ECO:0000313" key="3">
    <source>
        <dbReference type="Proteomes" id="UP000030408"/>
    </source>
</evidence>
<evidence type="ECO:0000313" key="2">
    <source>
        <dbReference type="EMBL" id="KGR74789.1"/>
    </source>
</evidence>
<sequence>MSQNKDFDEYSNFDDRGLQSQSSATKSKASFQNTAKSNEEYGEEKNPLMEKIKNSNIVKKVEKLIKDNN</sequence>
<reference evidence="2 3" key="1">
    <citation type="submission" date="2014-02" db="EMBL/GenBank/DDBJ databases">
        <title>Draft genome sequence of Lysinibacillus sinduriensis JCM 15800.</title>
        <authorList>
            <person name="Zhang F."/>
            <person name="Wang G."/>
            <person name="Zhang L."/>
        </authorList>
    </citation>
    <scope>NUCLEOTIDE SEQUENCE [LARGE SCALE GENOMIC DNA]</scope>
    <source>
        <strain evidence="2 3">JCM 15800</strain>
    </source>
</reference>
<dbReference type="OrthoDB" id="2740339at2"/>
<feature type="region of interest" description="Disordered" evidence="1">
    <location>
        <begin position="1"/>
        <end position="49"/>
    </location>
</feature>
<dbReference type="RefSeq" id="WP_036201367.1">
    <property type="nucleotide sequence ID" value="NZ_AVCY01000003.1"/>
</dbReference>
<proteinExistence type="predicted"/>
<organism evidence="2 3">
    <name type="scientific">Ureibacillus sinduriensis BLB-1 = JCM 15800</name>
    <dbReference type="NCBI Taxonomy" id="1384057"/>
    <lineage>
        <taxon>Bacteria</taxon>
        <taxon>Bacillati</taxon>
        <taxon>Bacillota</taxon>
        <taxon>Bacilli</taxon>
        <taxon>Bacillales</taxon>
        <taxon>Caryophanaceae</taxon>
        <taxon>Ureibacillus</taxon>
    </lineage>
</organism>
<dbReference type="Proteomes" id="UP000030408">
    <property type="component" value="Unassembled WGS sequence"/>
</dbReference>
<feature type="compositionally biased region" description="Basic and acidic residues" evidence="1">
    <location>
        <begin position="37"/>
        <end position="49"/>
    </location>
</feature>
<feature type="compositionally biased region" description="Low complexity" evidence="1">
    <location>
        <begin position="19"/>
        <end position="30"/>
    </location>
</feature>
<feature type="compositionally biased region" description="Basic and acidic residues" evidence="1">
    <location>
        <begin position="1"/>
        <end position="17"/>
    </location>
</feature>
<keyword evidence="3" id="KW-1185">Reference proteome</keyword>
<dbReference type="STRING" id="1384057.CD33_13500"/>
<dbReference type="EMBL" id="JPVO01000053">
    <property type="protein sequence ID" value="KGR74789.1"/>
    <property type="molecule type" value="Genomic_DNA"/>
</dbReference>